<evidence type="ECO:0000313" key="3">
    <source>
        <dbReference type="Proteomes" id="UP000250235"/>
    </source>
</evidence>
<feature type="region of interest" description="Disordered" evidence="1">
    <location>
        <begin position="47"/>
        <end position="111"/>
    </location>
</feature>
<name>A0A2Z7AC09_9LAMI</name>
<organism evidence="2 3">
    <name type="scientific">Dorcoceras hygrometricum</name>
    <dbReference type="NCBI Taxonomy" id="472368"/>
    <lineage>
        <taxon>Eukaryota</taxon>
        <taxon>Viridiplantae</taxon>
        <taxon>Streptophyta</taxon>
        <taxon>Embryophyta</taxon>
        <taxon>Tracheophyta</taxon>
        <taxon>Spermatophyta</taxon>
        <taxon>Magnoliopsida</taxon>
        <taxon>eudicotyledons</taxon>
        <taxon>Gunneridae</taxon>
        <taxon>Pentapetalae</taxon>
        <taxon>asterids</taxon>
        <taxon>lamiids</taxon>
        <taxon>Lamiales</taxon>
        <taxon>Gesneriaceae</taxon>
        <taxon>Didymocarpoideae</taxon>
        <taxon>Trichosporeae</taxon>
        <taxon>Loxocarpinae</taxon>
        <taxon>Dorcoceras</taxon>
    </lineage>
</organism>
<dbReference type="Proteomes" id="UP000250235">
    <property type="component" value="Unassembled WGS sequence"/>
</dbReference>
<sequence length="161" mass="17786">MIPVTEDRAHLPPEGYHTFYLNHLEMGLRLPVPRFIQNLCDHYKNHEGSTAGGLQETGVESNQGHPSPPPEERAKEKRKKSSSGGDKHPRKKTSSTVGVDKEVGTSLPEQTGVEVFNRCLAKFRANGYSETEHPTPFLSVLKALEDLPEEGEVESSSAPKK</sequence>
<proteinExistence type="predicted"/>
<accession>A0A2Z7AC09</accession>
<protein>
    <submittedName>
        <fullName evidence="2">Uncharacterized protein</fullName>
    </submittedName>
</protein>
<dbReference type="EMBL" id="KV016825">
    <property type="protein sequence ID" value="KZV19133.1"/>
    <property type="molecule type" value="Genomic_DNA"/>
</dbReference>
<gene>
    <name evidence="2" type="ORF">F511_41946</name>
</gene>
<reference evidence="2 3" key="1">
    <citation type="journal article" date="2015" name="Proc. Natl. Acad. Sci. U.S.A.">
        <title>The resurrection genome of Boea hygrometrica: A blueprint for survival of dehydration.</title>
        <authorList>
            <person name="Xiao L."/>
            <person name="Yang G."/>
            <person name="Zhang L."/>
            <person name="Yang X."/>
            <person name="Zhao S."/>
            <person name="Ji Z."/>
            <person name="Zhou Q."/>
            <person name="Hu M."/>
            <person name="Wang Y."/>
            <person name="Chen M."/>
            <person name="Xu Y."/>
            <person name="Jin H."/>
            <person name="Xiao X."/>
            <person name="Hu G."/>
            <person name="Bao F."/>
            <person name="Hu Y."/>
            <person name="Wan P."/>
            <person name="Li L."/>
            <person name="Deng X."/>
            <person name="Kuang T."/>
            <person name="Xiang C."/>
            <person name="Zhu J.K."/>
            <person name="Oliver M.J."/>
            <person name="He Y."/>
        </authorList>
    </citation>
    <scope>NUCLEOTIDE SEQUENCE [LARGE SCALE GENOMIC DNA]</scope>
    <source>
        <strain evidence="3">cv. XS01</strain>
    </source>
</reference>
<evidence type="ECO:0000256" key="1">
    <source>
        <dbReference type="SAM" id="MobiDB-lite"/>
    </source>
</evidence>
<keyword evidence="3" id="KW-1185">Reference proteome</keyword>
<dbReference type="AlphaFoldDB" id="A0A2Z7AC09"/>
<evidence type="ECO:0000313" key="2">
    <source>
        <dbReference type="EMBL" id="KZV19133.1"/>
    </source>
</evidence>